<dbReference type="AlphaFoldDB" id="A0A9D5M1G5"/>
<organism evidence="1 2">
    <name type="scientific">Ructibacterium gallinarum</name>
    <dbReference type="NCBI Taxonomy" id="2779355"/>
    <lineage>
        <taxon>Bacteria</taxon>
        <taxon>Bacillati</taxon>
        <taxon>Bacillota</taxon>
        <taxon>Clostridia</taxon>
        <taxon>Eubacteriales</taxon>
        <taxon>Oscillospiraceae</taxon>
        <taxon>Ructibacterium</taxon>
    </lineage>
</organism>
<protein>
    <submittedName>
        <fullName evidence="1">Uncharacterized protein</fullName>
    </submittedName>
</protein>
<comment type="caution">
    <text evidence="1">The sequence shown here is derived from an EMBL/GenBank/DDBJ whole genome shotgun (WGS) entry which is preliminary data.</text>
</comment>
<evidence type="ECO:0000313" key="2">
    <source>
        <dbReference type="Proteomes" id="UP000806542"/>
    </source>
</evidence>
<accession>A0A9D5M1G5</accession>
<evidence type="ECO:0000313" key="1">
    <source>
        <dbReference type="EMBL" id="MBE5040545.1"/>
    </source>
</evidence>
<dbReference type="RefSeq" id="WP_226393098.1">
    <property type="nucleotide sequence ID" value="NZ_JADCKB010000017.1"/>
</dbReference>
<reference evidence="1" key="1">
    <citation type="submission" date="2020-10" db="EMBL/GenBank/DDBJ databases">
        <title>ChiBAC.</title>
        <authorList>
            <person name="Zenner C."/>
            <person name="Hitch T.C.A."/>
            <person name="Clavel T."/>
        </authorList>
    </citation>
    <scope>NUCLEOTIDE SEQUENCE</scope>
    <source>
        <strain evidence="1">DSM 107454</strain>
    </source>
</reference>
<proteinExistence type="predicted"/>
<keyword evidence="2" id="KW-1185">Reference proteome</keyword>
<dbReference type="EMBL" id="JADCKB010000017">
    <property type="protein sequence ID" value="MBE5040545.1"/>
    <property type="molecule type" value="Genomic_DNA"/>
</dbReference>
<gene>
    <name evidence="1" type="ORF">INF28_08740</name>
</gene>
<name>A0A9D5M1G5_9FIRM</name>
<dbReference type="Proteomes" id="UP000806542">
    <property type="component" value="Unassembled WGS sequence"/>
</dbReference>
<sequence>MNAKFIGMDSWDRPVYECEDETLIKDIDSRADRPPALYTSVNNAFDGEPDMPVKKDITLLPQRIIW</sequence>